<dbReference type="Pfam" id="PF00501">
    <property type="entry name" value="AMP-binding"/>
    <property type="match status" value="1"/>
</dbReference>
<evidence type="ECO:0000313" key="7">
    <source>
        <dbReference type="EMBL" id="MUZ76236.1"/>
    </source>
</evidence>
<dbReference type="InterPro" id="IPR009081">
    <property type="entry name" value="PP-bd_ACP"/>
</dbReference>
<dbReference type="FunFam" id="3.40.50.12780:FF:000012">
    <property type="entry name" value="Non-ribosomal peptide synthetase"/>
    <property type="match status" value="1"/>
</dbReference>
<dbReference type="Pfam" id="PF13193">
    <property type="entry name" value="AMP-binding_C"/>
    <property type="match status" value="1"/>
</dbReference>
<dbReference type="PROSITE" id="PS00455">
    <property type="entry name" value="AMP_BINDING"/>
    <property type="match status" value="1"/>
</dbReference>
<dbReference type="FunFam" id="1.10.1200.10:FF:000005">
    <property type="entry name" value="Nonribosomal peptide synthetase 1"/>
    <property type="match status" value="1"/>
</dbReference>
<dbReference type="Proteomes" id="UP000477951">
    <property type="component" value="Unassembled WGS sequence"/>
</dbReference>
<dbReference type="AlphaFoldDB" id="A0A6L6VKX0"/>
<keyword evidence="4" id="KW-0597">Phosphoprotein</keyword>
<dbReference type="InterPro" id="IPR010071">
    <property type="entry name" value="AA_adenyl_dom"/>
</dbReference>
<dbReference type="GO" id="GO:0044550">
    <property type="term" value="P:secondary metabolite biosynthetic process"/>
    <property type="evidence" value="ECO:0007669"/>
    <property type="project" value="UniProtKB-ARBA"/>
</dbReference>
<dbReference type="GO" id="GO:0031177">
    <property type="term" value="F:phosphopantetheine binding"/>
    <property type="evidence" value="ECO:0007669"/>
    <property type="project" value="InterPro"/>
</dbReference>
<dbReference type="GO" id="GO:0043041">
    <property type="term" value="P:amino acid activation for nonribosomal peptide biosynthetic process"/>
    <property type="evidence" value="ECO:0007669"/>
    <property type="project" value="TreeGrafter"/>
</dbReference>
<name>A0A6L6VKX0_AGRVI</name>
<dbReference type="FunFam" id="3.30.300.30:FF:000010">
    <property type="entry name" value="Enterobactin synthetase component F"/>
    <property type="match status" value="1"/>
</dbReference>
<dbReference type="GO" id="GO:0046872">
    <property type="term" value="F:metal ion binding"/>
    <property type="evidence" value="ECO:0007669"/>
    <property type="project" value="UniProtKB-KW"/>
</dbReference>
<evidence type="ECO:0000256" key="2">
    <source>
        <dbReference type="ARBA" id="ARBA00006432"/>
    </source>
</evidence>
<evidence type="ECO:0000256" key="3">
    <source>
        <dbReference type="ARBA" id="ARBA00022450"/>
    </source>
</evidence>
<dbReference type="InterPro" id="IPR025110">
    <property type="entry name" value="AMP-bd_C"/>
</dbReference>
<dbReference type="SMART" id="SM00823">
    <property type="entry name" value="PKS_PP"/>
    <property type="match status" value="1"/>
</dbReference>
<proteinExistence type="inferred from homology"/>
<keyword evidence="3" id="KW-0596">Phosphopantetheine</keyword>
<keyword evidence="5" id="KW-0479">Metal-binding</keyword>
<dbReference type="PROSITE" id="PS50075">
    <property type="entry name" value="CARRIER"/>
    <property type="match status" value="1"/>
</dbReference>
<dbReference type="SUPFAM" id="SSF56801">
    <property type="entry name" value="Acetyl-CoA synthetase-like"/>
    <property type="match status" value="1"/>
</dbReference>
<dbReference type="Pfam" id="PF00550">
    <property type="entry name" value="PP-binding"/>
    <property type="match status" value="1"/>
</dbReference>
<dbReference type="SUPFAM" id="SSF47336">
    <property type="entry name" value="ACP-like"/>
    <property type="match status" value="1"/>
</dbReference>
<dbReference type="Gene3D" id="2.30.38.10">
    <property type="entry name" value="Luciferase, Domain 3"/>
    <property type="match status" value="1"/>
</dbReference>
<dbReference type="CDD" id="cd05930">
    <property type="entry name" value="A_NRPS"/>
    <property type="match status" value="1"/>
</dbReference>
<evidence type="ECO:0000259" key="6">
    <source>
        <dbReference type="PROSITE" id="PS50075"/>
    </source>
</evidence>
<dbReference type="NCBIfam" id="TIGR01733">
    <property type="entry name" value="AA-adenyl-dom"/>
    <property type="match status" value="1"/>
</dbReference>
<feature type="domain" description="Carrier" evidence="6">
    <location>
        <begin position="540"/>
        <end position="615"/>
    </location>
</feature>
<comment type="caution">
    <text evidence="7">The sequence shown here is derived from an EMBL/GenBank/DDBJ whole genome shotgun (WGS) entry which is preliminary data.</text>
</comment>
<reference evidence="7 8" key="1">
    <citation type="submission" date="2019-12" db="EMBL/GenBank/DDBJ databases">
        <title>Whole-genome sequencing of Allorhizobium vitis.</title>
        <authorList>
            <person name="Gan H.M."/>
            <person name="Szegedi E."/>
            <person name="Burr T."/>
            <person name="Savka M.A."/>
        </authorList>
    </citation>
    <scope>NUCLEOTIDE SEQUENCE [LARGE SCALE GENOMIC DNA]</scope>
    <source>
        <strain evidence="7 8">CG516</strain>
    </source>
</reference>
<accession>A0A6L6VKX0</accession>
<comment type="cofactor">
    <cofactor evidence="1">
        <name>pantetheine 4'-phosphate</name>
        <dbReference type="ChEBI" id="CHEBI:47942"/>
    </cofactor>
</comment>
<evidence type="ECO:0000256" key="4">
    <source>
        <dbReference type="ARBA" id="ARBA00022553"/>
    </source>
</evidence>
<sequence length="636" mass="69359">MKKRLQRSGRQMTDIQNGAVSPVDTTEDVRNVLSQTKCLFSLVRRTAELRPNAPAVKISDKSLTYAELIAHAGLVAQHLSRNGVQVGDVVAFAIPRSFEMIATLLGILGQGCTFVAIDPQFPQERIQLMLTIADAKAVVTVAESRSAFQSTGIPVVDLTDIVLAEGSPPPGAHRDTAAYIAFTSGSTGEPKAVAASHGAVLNYLEYLVSEYGVSAEDVALNVSAITFDAAMRDIFAPLAVGGYVVIPPQAAARDIDRLASTLRSGEISTVLSITPSLLSLLCEELRQEEWCQSVRLVLVSGEVFERRLVNLVRQAFGPNALIVNQYGPTECTMTTTFYRIPANFDENIVPIGRPIANATLHILNGDLQTVPKGDTGEIYIGGAGLAQGYIGRPDLTAERFIASPYPEGGHLYRTGDLAHWREDGELVFLGRSDQQVKIRGQRVEPGEIEAALVRHHSVRQVAVVARVYGHVDAARLVAYVVPARDPVKGADLRSFLQEILPEYLIPTAFVPLPALPLNVNGKLDKNALPDPDHLDDRLVQPTNDVERVLIEIWQDVLKVSPVGIRQNFFDLGGHSLMAMRLHSRIQKHFEVKLPVSTIFDFPTVEALADAVAERVKQFNEEFTKAEPLAVETRNGQ</sequence>
<dbReference type="EMBL" id="WPHR01000058">
    <property type="protein sequence ID" value="MUZ76236.1"/>
    <property type="molecule type" value="Genomic_DNA"/>
</dbReference>
<evidence type="ECO:0000313" key="8">
    <source>
        <dbReference type="Proteomes" id="UP000477951"/>
    </source>
</evidence>
<protein>
    <submittedName>
        <fullName evidence="7">Amino acid adenylation domain-containing protein</fullName>
    </submittedName>
</protein>
<dbReference type="InterPro" id="IPR036736">
    <property type="entry name" value="ACP-like_sf"/>
</dbReference>
<organism evidence="7 8">
    <name type="scientific">Agrobacterium vitis</name>
    <name type="common">Rhizobium vitis</name>
    <dbReference type="NCBI Taxonomy" id="373"/>
    <lineage>
        <taxon>Bacteria</taxon>
        <taxon>Pseudomonadati</taxon>
        <taxon>Pseudomonadota</taxon>
        <taxon>Alphaproteobacteria</taxon>
        <taxon>Hyphomicrobiales</taxon>
        <taxon>Rhizobiaceae</taxon>
        <taxon>Rhizobium/Agrobacterium group</taxon>
        <taxon>Agrobacterium</taxon>
    </lineage>
</organism>
<dbReference type="InterPro" id="IPR000873">
    <property type="entry name" value="AMP-dep_synth/lig_dom"/>
</dbReference>
<dbReference type="InterPro" id="IPR045851">
    <property type="entry name" value="AMP-bd_C_sf"/>
</dbReference>
<dbReference type="GO" id="GO:0005737">
    <property type="term" value="C:cytoplasm"/>
    <property type="evidence" value="ECO:0007669"/>
    <property type="project" value="TreeGrafter"/>
</dbReference>
<dbReference type="Gene3D" id="3.40.50.980">
    <property type="match status" value="2"/>
</dbReference>
<evidence type="ECO:0000256" key="5">
    <source>
        <dbReference type="ARBA" id="ARBA00022723"/>
    </source>
</evidence>
<dbReference type="PANTHER" id="PTHR45527">
    <property type="entry name" value="NONRIBOSOMAL PEPTIDE SYNTHETASE"/>
    <property type="match status" value="1"/>
</dbReference>
<dbReference type="Gene3D" id="1.10.1200.10">
    <property type="entry name" value="ACP-like"/>
    <property type="match status" value="1"/>
</dbReference>
<dbReference type="InterPro" id="IPR020806">
    <property type="entry name" value="PKS_PP-bd"/>
</dbReference>
<gene>
    <name evidence="7" type="ORF">GOZ90_26790</name>
</gene>
<dbReference type="PANTHER" id="PTHR45527:SF1">
    <property type="entry name" value="FATTY ACID SYNTHASE"/>
    <property type="match status" value="1"/>
</dbReference>
<comment type="similarity">
    <text evidence="2">Belongs to the ATP-dependent AMP-binding enzyme family.</text>
</comment>
<evidence type="ECO:0000256" key="1">
    <source>
        <dbReference type="ARBA" id="ARBA00001957"/>
    </source>
</evidence>
<dbReference type="RefSeq" id="WP_156616684.1">
    <property type="nucleotide sequence ID" value="NZ_WPHR01000058.1"/>
</dbReference>
<dbReference type="Gene3D" id="3.30.300.30">
    <property type="match status" value="1"/>
</dbReference>
<dbReference type="InterPro" id="IPR020845">
    <property type="entry name" value="AMP-binding_CS"/>
</dbReference>